<dbReference type="InterPro" id="IPR003594">
    <property type="entry name" value="HATPase_dom"/>
</dbReference>
<dbReference type="CDD" id="cd06225">
    <property type="entry name" value="HAMP"/>
    <property type="match status" value="1"/>
</dbReference>
<dbReference type="PROSITE" id="PS50112">
    <property type="entry name" value="PAS"/>
    <property type="match status" value="1"/>
</dbReference>
<dbReference type="InterPro" id="IPR004358">
    <property type="entry name" value="Sig_transdc_His_kin-like_C"/>
</dbReference>
<evidence type="ECO:0000313" key="20">
    <source>
        <dbReference type="Proteomes" id="UP000271227"/>
    </source>
</evidence>
<dbReference type="GO" id="GO:0005886">
    <property type="term" value="C:plasma membrane"/>
    <property type="evidence" value="ECO:0007669"/>
    <property type="project" value="UniProtKB-SubCell"/>
</dbReference>
<dbReference type="EC" id="2.7.13.3" evidence="3"/>
<dbReference type="Gene3D" id="3.30.450.20">
    <property type="entry name" value="PAS domain"/>
    <property type="match status" value="1"/>
</dbReference>
<feature type="compositionally biased region" description="Basic and acidic residues" evidence="14">
    <location>
        <begin position="789"/>
        <end position="809"/>
    </location>
</feature>
<dbReference type="InterPro" id="IPR035965">
    <property type="entry name" value="PAS-like_dom_sf"/>
</dbReference>
<protein>
    <recommendedName>
        <fullName evidence="3">histidine kinase</fullName>
        <ecNumber evidence="3">2.7.13.3</ecNumber>
    </recommendedName>
</protein>
<evidence type="ECO:0000256" key="7">
    <source>
        <dbReference type="ARBA" id="ARBA00022692"/>
    </source>
</evidence>
<dbReference type="PANTHER" id="PTHR43065:SF10">
    <property type="entry name" value="PEROXIDE STRESS-ACTIVATED HISTIDINE KINASE MAK3"/>
    <property type="match status" value="1"/>
</dbReference>
<dbReference type="Pfam" id="PF19312">
    <property type="entry name" value="NtrY_N"/>
    <property type="match status" value="1"/>
</dbReference>
<evidence type="ECO:0000256" key="14">
    <source>
        <dbReference type="SAM" id="MobiDB-lite"/>
    </source>
</evidence>
<dbReference type="InterPro" id="IPR000014">
    <property type="entry name" value="PAS"/>
</dbReference>
<dbReference type="InterPro" id="IPR036890">
    <property type="entry name" value="HATPase_C_sf"/>
</dbReference>
<keyword evidence="13 15" id="KW-0472">Membrane</keyword>
<sequence>MHHTCRMNDAVQKSPQTATAPRHLANAAPRLPGRRWAKVLLTARRLWPGGRAEVLIALLALASAIATYVAMSRESAPFEVTEGKTIRYLLTLNGILLIGLAALIARWFVRFWMARRTGAPGSRLHTRVTGAFIVIAMVPPIIMAVFSALFLEFGIQTWFSEKVRTTLNNSLEVAEAYIAEHRATIGKDVVAISIAFNNLDALQQNDPATLQRVADTALGTRLLTEILVVEERDGEGRVLARANDSLGLRTSRFPSNLITRAHQGETVVTSNIADNTVLAIVRLQSFFTPTYLYITRDLNPQVLGYLDATRTAVRDYNSLEDRRVGLQLQFNVVFIIVALLILLAAIWIGLWFSGRLVTPLSNLVDAAERVGRGDLDVRVPSVPSSDEVGTLSRAFNRMTDQLARHQDALMDANMELDERRRFLEEVLENVSAGIIGLHEDGRVFLPNPSACRLLGRTHRELMNVRLGEKVPEFADLLDRAREAEDGSAQAQIHVEVAGENRTLLVRTAADRKDSGIIEGYVVTFDDLTDQLADQRTAAWADVARRIAHEIKNPLTPIQLSAERLRRKYLKEVTSDPRVFSQCTDTIIRQVGDLRRLVNEFSAFARMPAPLLKETDIVDVVRQAVFLQDVALGDIRFETDLPEEPTFVYCDGRLIGQALTNLLKNAAESVETRCTRDSGTETDTPAGHIRITLQQEGAITRIIVEDNGTGLPKDQKDRLMEPYVTTRDKGTGLGLAIVKRILEEHSGSVRLADRASGGARAIVAFSHKVLARRAQAMAALGGQVEATGSDTRERASAHDVRAEKQPKEEVCDQGDTPRQTSAAE</sequence>
<dbReference type="InterPro" id="IPR013767">
    <property type="entry name" value="PAS_fold"/>
</dbReference>
<dbReference type="CDD" id="cd00082">
    <property type="entry name" value="HisKA"/>
    <property type="match status" value="1"/>
</dbReference>
<dbReference type="PIRSF" id="PIRSF037532">
    <property type="entry name" value="STHK_NtrY"/>
    <property type="match status" value="1"/>
</dbReference>
<dbReference type="InterPro" id="IPR017232">
    <property type="entry name" value="NtrY"/>
</dbReference>
<comment type="subcellular location">
    <subcellularLocation>
        <location evidence="2">Cell membrane</location>
        <topology evidence="2">Multi-pass membrane protein</topology>
    </subcellularLocation>
</comment>
<feature type="domain" description="PAS" evidence="17">
    <location>
        <begin position="419"/>
        <end position="463"/>
    </location>
</feature>
<feature type="region of interest" description="Disordered" evidence="14">
    <location>
        <begin position="783"/>
        <end position="823"/>
    </location>
</feature>
<feature type="transmembrane region" description="Helical" evidence="15">
    <location>
        <begin position="90"/>
        <end position="109"/>
    </location>
</feature>
<feature type="domain" description="Histidine kinase" evidence="16">
    <location>
        <begin position="545"/>
        <end position="768"/>
    </location>
</feature>
<dbReference type="InterPro" id="IPR003661">
    <property type="entry name" value="HisK_dim/P_dom"/>
</dbReference>
<name>A0A3M0CK81_9PROT</name>
<dbReference type="Pfam" id="PF00512">
    <property type="entry name" value="HisKA"/>
    <property type="match status" value="1"/>
</dbReference>
<evidence type="ECO:0000256" key="6">
    <source>
        <dbReference type="ARBA" id="ARBA00022679"/>
    </source>
</evidence>
<dbReference type="Gene3D" id="1.10.287.130">
    <property type="match status" value="1"/>
</dbReference>
<dbReference type="FunCoup" id="A0A3M0CK81">
    <property type="interactions" value="291"/>
</dbReference>
<dbReference type="Gene3D" id="6.10.340.10">
    <property type="match status" value="1"/>
</dbReference>
<feature type="region of interest" description="Disordered" evidence="14">
    <location>
        <begin position="1"/>
        <end position="23"/>
    </location>
</feature>
<evidence type="ECO:0000259" key="18">
    <source>
        <dbReference type="PROSITE" id="PS50885"/>
    </source>
</evidence>
<dbReference type="Pfam" id="PF02518">
    <property type="entry name" value="HATPase_c"/>
    <property type="match status" value="1"/>
</dbReference>
<feature type="transmembrane region" description="Helical" evidence="15">
    <location>
        <begin position="129"/>
        <end position="151"/>
    </location>
</feature>
<dbReference type="PANTHER" id="PTHR43065">
    <property type="entry name" value="SENSOR HISTIDINE KINASE"/>
    <property type="match status" value="1"/>
</dbReference>
<reference evidence="19 20" key="1">
    <citation type="submission" date="2018-10" db="EMBL/GenBank/DDBJ databases">
        <title>Genomic Encyclopedia of Archaeal and Bacterial Type Strains, Phase II (KMG-II): from individual species to whole genera.</title>
        <authorList>
            <person name="Goeker M."/>
        </authorList>
    </citation>
    <scope>NUCLEOTIDE SEQUENCE [LARGE SCALE GENOMIC DNA]</scope>
    <source>
        <strain evidence="19 20">DSM 25217</strain>
    </source>
</reference>
<feature type="transmembrane region" description="Helical" evidence="15">
    <location>
        <begin position="54"/>
        <end position="70"/>
    </location>
</feature>
<evidence type="ECO:0000256" key="15">
    <source>
        <dbReference type="SAM" id="Phobius"/>
    </source>
</evidence>
<evidence type="ECO:0000256" key="9">
    <source>
        <dbReference type="ARBA" id="ARBA00022777"/>
    </source>
</evidence>
<dbReference type="InterPro" id="IPR003660">
    <property type="entry name" value="HAMP_dom"/>
</dbReference>
<evidence type="ECO:0000256" key="13">
    <source>
        <dbReference type="ARBA" id="ARBA00023136"/>
    </source>
</evidence>
<evidence type="ECO:0000259" key="16">
    <source>
        <dbReference type="PROSITE" id="PS50109"/>
    </source>
</evidence>
<evidence type="ECO:0000256" key="4">
    <source>
        <dbReference type="ARBA" id="ARBA00022475"/>
    </source>
</evidence>
<dbReference type="SUPFAM" id="SSF158472">
    <property type="entry name" value="HAMP domain-like"/>
    <property type="match status" value="1"/>
</dbReference>
<dbReference type="GO" id="GO:0006355">
    <property type="term" value="P:regulation of DNA-templated transcription"/>
    <property type="evidence" value="ECO:0007669"/>
    <property type="project" value="InterPro"/>
</dbReference>
<dbReference type="InterPro" id="IPR045671">
    <property type="entry name" value="NtrY-like_N"/>
</dbReference>
<organism evidence="19 20">
    <name type="scientific">Eilatimonas milleporae</name>
    <dbReference type="NCBI Taxonomy" id="911205"/>
    <lineage>
        <taxon>Bacteria</taxon>
        <taxon>Pseudomonadati</taxon>
        <taxon>Pseudomonadota</taxon>
        <taxon>Alphaproteobacteria</taxon>
        <taxon>Kordiimonadales</taxon>
        <taxon>Kordiimonadaceae</taxon>
        <taxon>Eilatimonas</taxon>
    </lineage>
</organism>
<evidence type="ECO:0000256" key="12">
    <source>
        <dbReference type="ARBA" id="ARBA00023012"/>
    </source>
</evidence>
<keyword evidence="12" id="KW-0902">Two-component regulatory system</keyword>
<feature type="transmembrane region" description="Helical" evidence="15">
    <location>
        <begin position="332"/>
        <end position="352"/>
    </location>
</feature>
<dbReference type="GO" id="GO:0005524">
    <property type="term" value="F:ATP binding"/>
    <property type="evidence" value="ECO:0007669"/>
    <property type="project" value="UniProtKB-KW"/>
</dbReference>
<accession>A0A3M0CK81</accession>
<dbReference type="AlphaFoldDB" id="A0A3M0CK81"/>
<proteinExistence type="predicted"/>
<keyword evidence="8" id="KW-0547">Nucleotide-binding</keyword>
<keyword evidence="6" id="KW-0808">Transferase</keyword>
<dbReference type="SMART" id="SM00387">
    <property type="entry name" value="HATPase_c"/>
    <property type="match status" value="1"/>
</dbReference>
<dbReference type="NCBIfam" id="TIGR00229">
    <property type="entry name" value="sensory_box"/>
    <property type="match status" value="1"/>
</dbReference>
<evidence type="ECO:0000256" key="8">
    <source>
        <dbReference type="ARBA" id="ARBA00022741"/>
    </source>
</evidence>
<dbReference type="PROSITE" id="PS50885">
    <property type="entry name" value="HAMP"/>
    <property type="match status" value="1"/>
</dbReference>
<dbReference type="Proteomes" id="UP000271227">
    <property type="component" value="Unassembled WGS sequence"/>
</dbReference>
<dbReference type="SMART" id="SM00388">
    <property type="entry name" value="HisKA"/>
    <property type="match status" value="1"/>
</dbReference>
<feature type="domain" description="HAMP" evidence="18">
    <location>
        <begin position="354"/>
        <end position="407"/>
    </location>
</feature>
<dbReference type="CDD" id="cd00130">
    <property type="entry name" value="PAS"/>
    <property type="match status" value="1"/>
</dbReference>
<keyword evidence="7 15" id="KW-0812">Transmembrane</keyword>
<keyword evidence="9 19" id="KW-0418">Kinase</keyword>
<evidence type="ECO:0000256" key="2">
    <source>
        <dbReference type="ARBA" id="ARBA00004651"/>
    </source>
</evidence>
<dbReference type="InParanoid" id="A0A3M0CK81"/>
<dbReference type="PRINTS" id="PR00344">
    <property type="entry name" value="BCTRLSENSOR"/>
</dbReference>
<keyword evidence="20" id="KW-1185">Reference proteome</keyword>
<evidence type="ECO:0000256" key="10">
    <source>
        <dbReference type="ARBA" id="ARBA00022840"/>
    </source>
</evidence>
<dbReference type="EMBL" id="REFR01000010">
    <property type="protein sequence ID" value="RMB08770.1"/>
    <property type="molecule type" value="Genomic_DNA"/>
</dbReference>
<evidence type="ECO:0000256" key="3">
    <source>
        <dbReference type="ARBA" id="ARBA00012438"/>
    </source>
</evidence>
<evidence type="ECO:0000256" key="1">
    <source>
        <dbReference type="ARBA" id="ARBA00000085"/>
    </source>
</evidence>
<dbReference type="PROSITE" id="PS50109">
    <property type="entry name" value="HIS_KIN"/>
    <property type="match status" value="1"/>
</dbReference>
<dbReference type="Gene3D" id="3.30.565.10">
    <property type="entry name" value="Histidine kinase-like ATPase, C-terminal domain"/>
    <property type="match status" value="1"/>
</dbReference>
<dbReference type="InterPro" id="IPR005467">
    <property type="entry name" value="His_kinase_dom"/>
</dbReference>
<dbReference type="SMART" id="SM00304">
    <property type="entry name" value="HAMP"/>
    <property type="match status" value="1"/>
</dbReference>
<keyword evidence="11 15" id="KW-1133">Transmembrane helix</keyword>
<dbReference type="InterPro" id="IPR036097">
    <property type="entry name" value="HisK_dim/P_sf"/>
</dbReference>
<dbReference type="Pfam" id="PF00989">
    <property type="entry name" value="PAS"/>
    <property type="match status" value="1"/>
</dbReference>
<keyword evidence="4" id="KW-1003">Cell membrane</keyword>
<gene>
    <name evidence="19" type="ORF">BXY39_1410</name>
</gene>
<dbReference type="SUPFAM" id="SSF55874">
    <property type="entry name" value="ATPase domain of HSP90 chaperone/DNA topoisomerase II/histidine kinase"/>
    <property type="match status" value="1"/>
</dbReference>
<dbReference type="SUPFAM" id="SSF47384">
    <property type="entry name" value="Homodimeric domain of signal transducing histidine kinase"/>
    <property type="match status" value="1"/>
</dbReference>
<evidence type="ECO:0000313" key="19">
    <source>
        <dbReference type="EMBL" id="RMB08770.1"/>
    </source>
</evidence>
<dbReference type="SUPFAM" id="SSF55785">
    <property type="entry name" value="PYP-like sensor domain (PAS domain)"/>
    <property type="match status" value="1"/>
</dbReference>
<keyword evidence="10" id="KW-0067">ATP-binding</keyword>
<evidence type="ECO:0000256" key="11">
    <source>
        <dbReference type="ARBA" id="ARBA00022989"/>
    </source>
</evidence>
<evidence type="ECO:0000256" key="5">
    <source>
        <dbReference type="ARBA" id="ARBA00022553"/>
    </source>
</evidence>
<dbReference type="GO" id="GO:0000155">
    <property type="term" value="F:phosphorelay sensor kinase activity"/>
    <property type="evidence" value="ECO:0007669"/>
    <property type="project" value="InterPro"/>
</dbReference>
<evidence type="ECO:0000259" key="17">
    <source>
        <dbReference type="PROSITE" id="PS50112"/>
    </source>
</evidence>
<comment type="caution">
    <text evidence="19">The sequence shown here is derived from an EMBL/GenBank/DDBJ whole genome shotgun (WGS) entry which is preliminary data.</text>
</comment>
<keyword evidence="5" id="KW-0597">Phosphoprotein</keyword>
<dbReference type="Pfam" id="PF00672">
    <property type="entry name" value="HAMP"/>
    <property type="match status" value="1"/>
</dbReference>
<comment type="catalytic activity">
    <reaction evidence="1">
        <text>ATP + protein L-histidine = ADP + protein N-phospho-L-histidine.</text>
        <dbReference type="EC" id="2.7.13.3"/>
    </reaction>
</comment>